<dbReference type="Gene3D" id="1.10.10.2910">
    <property type="match status" value="1"/>
</dbReference>
<name>A0A429ZQY7_9ENTE</name>
<protein>
    <submittedName>
        <fullName evidence="2">ImmA/IrrE family metallo-endopeptidase</fullName>
    </submittedName>
</protein>
<evidence type="ECO:0000313" key="3">
    <source>
        <dbReference type="Proteomes" id="UP000287857"/>
    </source>
</evidence>
<dbReference type="OrthoDB" id="1911439at2"/>
<dbReference type="Proteomes" id="UP000287857">
    <property type="component" value="Unassembled WGS sequence"/>
</dbReference>
<proteinExistence type="predicted"/>
<dbReference type="AlphaFoldDB" id="A0A429ZQY7"/>
<accession>A0A429ZQY7</accession>
<gene>
    <name evidence="2" type="ORF">CBF37_11170</name>
</gene>
<dbReference type="EMBL" id="NGJS01000028">
    <property type="protein sequence ID" value="RST96140.1"/>
    <property type="molecule type" value="Genomic_DNA"/>
</dbReference>
<comment type="caution">
    <text evidence="2">The sequence shown here is derived from an EMBL/GenBank/DDBJ whole genome shotgun (WGS) entry which is preliminary data.</text>
</comment>
<dbReference type="Pfam" id="PF06114">
    <property type="entry name" value="Peptidase_M78"/>
    <property type="match status" value="1"/>
</dbReference>
<evidence type="ECO:0000259" key="1">
    <source>
        <dbReference type="Pfam" id="PF06114"/>
    </source>
</evidence>
<sequence>MDDISYRLINKVNEMGLNLEFVEMKRSGIYLAKVKTIFINCKLLESGNAAFEISHELAHCLKEHDNYYDYYTATDSSRNKLEREANQVAIEILIEIYLHEFDIDKEQFNVVRFMEYFKISNRLEYYVEQSLLNYI</sequence>
<feature type="domain" description="IrrE N-terminal-like" evidence="1">
    <location>
        <begin position="28"/>
        <end position="120"/>
    </location>
</feature>
<evidence type="ECO:0000313" key="2">
    <source>
        <dbReference type="EMBL" id="RST96140.1"/>
    </source>
</evidence>
<reference evidence="2 3" key="1">
    <citation type="submission" date="2017-05" db="EMBL/GenBank/DDBJ databases">
        <title>Vagococcus spp. assemblies.</title>
        <authorList>
            <person name="Gulvik C.A."/>
        </authorList>
    </citation>
    <scope>NUCLEOTIDE SEQUENCE [LARGE SCALE GENOMIC DNA]</scope>
    <source>
        <strain evidence="2 3">SS1995</strain>
    </source>
</reference>
<organism evidence="2 3">
    <name type="scientific">Vagococcus vulneris</name>
    <dbReference type="NCBI Taxonomy" id="1977869"/>
    <lineage>
        <taxon>Bacteria</taxon>
        <taxon>Bacillati</taxon>
        <taxon>Bacillota</taxon>
        <taxon>Bacilli</taxon>
        <taxon>Lactobacillales</taxon>
        <taxon>Enterococcaceae</taxon>
        <taxon>Vagococcus</taxon>
    </lineage>
</organism>
<dbReference type="InterPro" id="IPR010359">
    <property type="entry name" value="IrrE_HExxH"/>
</dbReference>
<keyword evidence="3" id="KW-1185">Reference proteome</keyword>